<proteinExistence type="predicted"/>
<keyword evidence="1" id="KW-0472">Membrane</keyword>
<dbReference type="PROSITE" id="PS50887">
    <property type="entry name" value="GGDEF"/>
    <property type="match status" value="1"/>
</dbReference>
<evidence type="ECO:0000256" key="1">
    <source>
        <dbReference type="SAM" id="Phobius"/>
    </source>
</evidence>
<keyword evidence="4" id="KW-1185">Reference proteome</keyword>
<dbReference type="InterPro" id="IPR000160">
    <property type="entry name" value="GGDEF_dom"/>
</dbReference>
<dbReference type="Gene3D" id="3.90.1640.10">
    <property type="entry name" value="inorganic pyrophosphatase (n-terminal core)"/>
    <property type="match status" value="1"/>
</dbReference>
<keyword evidence="1" id="KW-1133">Transmembrane helix</keyword>
<accession>A0A4R7UEE4</accession>
<dbReference type="Gene3D" id="3.10.310.30">
    <property type="match status" value="1"/>
</dbReference>
<dbReference type="GO" id="GO:0003676">
    <property type="term" value="F:nucleic acid binding"/>
    <property type="evidence" value="ECO:0007669"/>
    <property type="project" value="InterPro"/>
</dbReference>
<dbReference type="PANTHER" id="PTHR47618">
    <property type="entry name" value="BIFUNCTIONAL OLIGORIBONUCLEASE AND PAP PHOSPHATASE NRNA"/>
    <property type="match status" value="1"/>
</dbReference>
<dbReference type="InterPro" id="IPR001667">
    <property type="entry name" value="DDH_dom"/>
</dbReference>
<evidence type="ECO:0000259" key="2">
    <source>
        <dbReference type="PROSITE" id="PS50887"/>
    </source>
</evidence>
<reference evidence="3 4" key="1">
    <citation type="submission" date="2019-03" db="EMBL/GenBank/DDBJ databases">
        <title>Genomic Encyclopedia of Archaeal and Bacterial Type Strains, Phase II (KMG-II): from individual species to whole genera.</title>
        <authorList>
            <person name="Goeker M."/>
        </authorList>
    </citation>
    <scope>NUCLEOTIDE SEQUENCE [LARGE SCALE GENOMIC DNA]</scope>
    <source>
        <strain evidence="3 4">ATCC 35214</strain>
    </source>
</reference>
<comment type="caution">
    <text evidence="3">The sequence shown here is derived from an EMBL/GenBank/DDBJ whole genome shotgun (WGS) entry which is preliminary data.</text>
</comment>
<feature type="transmembrane region" description="Helical" evidence="1">
    <location>
        <begin position="37"/>
        <end position="63"/>
    </location>
</feature>
<dbReference type="SUPFAM" id="SSF64182">
    <property type="entry name" value="DHH phosphoesterases"/>
    <property type="match status" value="1"/>
</dbReference>
<protein>
    <submittedName>
        <fullName evidence="3">C-di-AMP phosphodiesterase-like protein</fullName>
    </submittedName>
</protein>
<dbReference type="Pfam" id="PF01368">
    <property type="entry name" value="DHH"/>
    <property type="match status" value="1"/>
</dbReference>
<dbReference type="InterPro" id="IPR014528">
    <property type="entry name" value="GdpP/PdeA"/>
</dbReference>
<dbReference type="InterPro" id="IPR003156">
    <property type="entry name" value="DHHA1_dom"/>
</dbReference>
<evidence type="ECO:0000313" key="4">
    <source>
        <dbReference type="Proteomes" id="UP000295757"/>
    </source>
</evidence>
<dbReference type="Pfam" id="PF02272">
    <property type="entry name" value="DHHA1"/>
    <property type="match status" value="1"/>
</dbReference>
<dbReference type="EMBL" id="SOCN01000001">
    <property type="protein sequence ID" value="TDV24446.1"/>
    <property type="molecule type" value="Genomic_DNA"/>
</dbReference>
<keyword evidence="1" id="KW-0812">Transmembrane</keyword>
<dbReference type="Gene3D" id="3.30.450.20">
    <property type="entry name" value="PAS domain"/>
    <property type="match status" value="1"/>
</dbReference>
<dbReference type="AlphaFoldDB" id="A0A4R7UEE4"/>
<dbReference type="OrthoDB" id="9759476at2"/>
<feature type="transmembrane region" description="Helical" evidence="1">
    <location>
        <begin position="7"/>
        <end position="31"/>
    </location>
</feature>
<evidence type="ECO:0000313" key="3">
    <source>
        <dbReference type="EMBL" id="TDV24446.1"/>
    </source>
</evidence>
<dbReference type="Pfam" id="PF24898">
    <property type="entry name" value="GGDEF_GdpP"/>
    <property type="match status" value="1"/>
</dbReference>
<name>A0A4R7UEE4_9BACT</name>
<dbReference type="PANTHER" id="PTHR47618:SF2">
    <property type="entry name" value="CYCLIC-DI-AMP PHOSPHODIESTERASE GDPP"/>
    <property type="match status" value="1"/>
</dbReference>
<dbReference type="RefSeq" id="WP_134110740.1">
    <property type="nucleotide sequence ID" value="NZ_SOCN01000001.1"/>
</dbReference>
<organism evidence="3 4">
    <name type="scientific">Mycoplasmopsis mustelae</name>
    <dbReference type="NCBI Taxonomy" id="171289"/>
    <lineage>
        <taxon>Bacteria</taxon>
        <taxon>Bacillati</taxon>
        <taxon>Mycoplasmatota</taxon>
        <taxon>Mycoplasmoidales</taxon>
        <taxon>Metamycoplasmataceae</taxon>
        <taxon>Mycoplasmopsis</taxon>
    </lineage>
</organism>
<dbReference type="Proteomes" id="UP000295757">
    <property type="component" value="Unassembled WGS sequence"/>
</dbReference>
<dbReference type="PIRSF" id="PIRSF026583">
    <property type="entry name" value="YybT"/>
    <property type="match status" value="1"/>
</dbReference>
<gene>
    <name evidence="3" type="ORF">BCF59_0416</name>
</gene>
<sequence length="655" mass="74085">MNHKQKLWFFITASIVLALLFVALLIIFLLINTDQRLLILLVVGLFLILMLILTILYFSIVNFTKSRELVKRSFDNFVDEIMTNNSIGIIIYDVNRTIIWSSNFITSKFHKSFIGIQINDFLTKLDPNYNQFKEINTTKITIQNNDNYYEIQFWPLNNSIIIRDITLETLFKKEMHEQKSVIGELEIDNYSLLQSVLSEEQLFNVNKVIIDTLNECVERYNLIYRQYTNGKFILITNKISLKKLKQENFAIFTKINERIKNTESIKLSVSLGLATGWSLLNKKLEQAKKALNQAQSRGGDQIAIFSDTTQPIYFGSYTEILSDNNRTKIRVLAEKIAKKMSNPDIENVIIYGHKLADLDAVGSAFGIYNIAKAFNKEAYIAISTFDATTTNLLQNIKKQNVFIKIATANKLTSERSLIFIVDTSHPERTDNIDAIANSVRDNVFVLDHHRPGKSIDFCTKTNMYVDTNASSASEIVTELSIFLSYKVDISKEIAQLLLNGIYLDTTQFSKSTSKRAFEASAWLETKGADSSISVDLLKYDDTTAKTIKKLLTNIIEVREGYYLAYSDEEASSDVISIAANEILKVRGRKASFVVAKLPNSKTYKLSARGIDTNVQVICEAVGGGGHFATAAAESQEELPIFADNIRHAITTAERT</sequence>
<feature type="domain" description="GGDEF" evidence="2">
    <location>
        <begin position="178"/>
        <end position="307"/>
    </location>
</feature>
<dbReference type="InterPro" id="IPR043128">
    <property type="entry name" value="Rev_trsase/Diguanyl_cyclase"/>
</dbReference>
<dbReference type="InterPro" id="IPR051319">
    <property type="entry name" value="Oligoribo/pAp-PDE_c-di-AMP_PDE"/>
</dbReference>
<dbReference type="InterPro" id="IPR038763">
    <property type="entry name" value="DHH_sf"/>
</dbReference>
<dbReference type="Gene3D" id="3.30.70.270">
    <property type="match status" value="1"/>
</dbReference>